<dbReference type="RefSeq" id="WP_176626516.1">
    <property type="nucleotide sequence ID" value="NZ_JABXXQ010000548.1"/>
</dbReference>
<evidence type="ECO:0000313" key="3">
    <source>
        <dbReference type="EMBL" id="NVN31909.1"/>
    </source>
</evidence>
<dbReference type="InterPro" id="IPR037523">
    <property type="entry name" value="VOC_core"/>
</dbReference>
<gene>
    <name evidence="2" type="ORF">FHR90_002702</name>
    <name evidence="3" type="ORF">HUK83_16410</name>
</gene>
<dbReference type="EMBL" id="JABXXQ010000548">
    <property type="protein sequence ID" value="NVN31909.1"/>
    <property type="molecule type" value="Genomic_DNA"/>
</dbReference>
<evidence type="ECO:0000259" key="1">
    <source>
        <dbReference type="PROSITE" id="PS51819"/>
    </source>
</evidence>
<feature type="domain" description="VOC" evidence="1">
    <location>
        <begin position="6"/>
        <end position="123"/>
    </location>
</feature>
<keyword evidence="4" id="KW-1185">Reference proteome</keyword>
<dbReference type="PANTHER" id="PTHR34109:SF1">
    <property type="entry name" value="VOC DOMAIN-CONTAINING PROTEIN"/>
    <property type="match status" value="1"/>
</dbReference>
<dbReference type="AlphaFoldDB" id="A0A850NUI5"/>
<accession>A0A850NUI5</accession>
<name>A0A850NUI5_9PROT</name>
<sequence length="130" mass="13871">MRVPAGFSVVTPYLFVNGADDYLGFLAAAFGAREIGCSRAPDGRIANAQIDVFGVTLMVSEASTAFEASRAAFYLYVADADAAMAQAEAAGAERIMEVADMPYGDRQGGVRDPAGTIWWISQRLTDAPYF</sequence>
<dbReference type="PANTHER" id="PTHR34109">
    <property type="entry name" value="BNAUNNG04460D PROTEIN-RELATED"/>
    <property type="match status" value="1"/>
</dbReference>
<dbReference type="Proteomes" id="UP000565205">
    <property type="component" value="Unassembled WGS sequence"/>
</dbReference>
<dbReference type="InterPro" id="IPR029068">
    <property type="entry name" value="Glyas_Bleomycin-R_OHBP_Dase"/>
</dbReference>
<dbReference type="PROSITE" id="PS51819">
    <property type="entry name" value="VOC"/>
    <property type="match status" value="1"/>
</dbReference>
<evidence type="ECO:0000313" key="4">
    <source>
        <dbReference type="Proteomes" id="UP000557688"/>
    </source>
</evidence>
<dbReference type="InterPro" id="IPR004360">
    <property type="entry name" value="Glyas_Fos-R_dOase_dom"/>
</dbReference>
<reference evidence="2 4" key="2">
    <citation type="submission" date="2020-08" db="EMBL/GenBank/DDBJ databases">
        <title>Genomic Encyclopedia of Type Strains, Phase III (KMG-III): the genomes of soil and plant-associated and newly described type strains.</title>
        <authorList>
            <person name="Whitman W."/>
        </authorList>
    </citation>
    <scope>NUCLEOTIDE SEQUENCE [LARGE SCALE GENOMIC DNA]</scope>
    <source>
        <strain evidence="2 4">CECT 8088</strain>
    </source>
</reference>
<dbReference type="Gene3D" id="3.30.720.110">
    <property type="match status" value="1"/>
</dbReference>
<organism evidence="3 5">
    <name type="scientific">Endobacter medicaginis</name>
    <dbReference type="NCBI Taxonomy" id="1181271"/>
    <lineage>
        <taxon>Bacteria</taxon>
        <taxon>Pseudomonadati</taxon>
        <taxon>Pseudomonadota</taxon>
        <taxon>Alphaproteobacteria</taxon>
        <taxon>Acetobacterales</taxon>
        <taxon>Acetobacteraceae</taxon>
        <taxon>Endobacter</taxon>
    </lineage>
</organism>
<dbReference type="Gene3D" id="3.30.720.120">
    <property type="match status" value="1"/>
</dbReference>
<dbReference type="EMBL" id="JACHXV010000012">
    <property type="protein sequence ID" value="MBB3174855.1"/>
    <property type="molecule type" value="Genomic_DNA"/>
</dbReference>
<evidence type="ECO:0000313" key="5">
    <source>
        <dbReference type="Proteomes" id="UP000565205"/>
    </source>
</evidence>
<evidence type="ECO:0000313" key="2">
    <source>
        <dbReference type="EMBL" id="MBB3174855.1"/>
    </source>
</evidence>
<dbReference type="Pfam" id="PF00903">
    <property type="entry name" value="Glyoxalase"/>
    <property type="match status" value="1"/>
</dbReference>
<proteinExistence type="predicted"/>
<protein>
    <submittedName>
        <fullName evidence="2">PhnB protein</fullName>
    </submittedName>
    <submittedName>
        <fullName evidence="3">VOC family protein</fullName>
    </submittedName>
</protein>
<dbReference type="SUPFAM" id="SSF54593">
    <property type="entry name" value="Glyoxalase/Bleomycin resistance protein/Dihydroxybiphenyl dioxygenase"/>
    <property type="match status" value="1"/>
</dbReference>
<comment type="caution">
    <text evidence="3">The sequence shown here is derived from an EMBL/GenBank/DDBJ whole genome shotgun (WGS) entry which is preliminary data.</text>
</comment>
<reference evidence="3 5" key="1">
    <citation type="submission" date="2020-06" db="EMBL/GenBank/DDBJ databases">
        <title>Description of novel acetic acid bacteria.</title>
        <authorList>
            <person name="Sombolestani A."/>
        </authorList>
    </citation>
    <scope>NUCLEOTIDE SEQUENCE [LARGE SCALE GENOMIC DNA]</scope>
    <source>
        <strain evidence="3 5">LMG 26838</strain>
    </source>
</reference>
<dbReference type="Proteomes" id="UP000557688">
    <property type="component" value="Unassembled WGS sequence"/>
</dbReference>